<protein>
    <submittedName>
        <fullName evidence="1">Uncharacterized protein</fullName>
    </submittedName>
</protein>
<accession>A0A835UPQ8</accession>
<evidence type="ECO:0000313" key="1">
    <source>
        <dbReference type="EMBL" id="KAG0471084.1"/>
    </source>
</evidence>
<dbReference type="EMBL" id="JADCNM010000008">
    <property type="protein sequence ID" value="KAG0471084.1"/>
    <property type="molecule type" value="Genomic_DNA"/>
</dbReference>
<gene>
    <name evidence="1" type="ORF">HPP92_015630</name>
</gene>
<organism evidence="1 2">
    <name type="scientific">Vanilla planifolia</name>
    <name type="common">Vanilla</name>
    <dbReference type="NCBI Taxonomy" id="51239"/>
    <lineage>
        <taxon>Eukaryota</taxon>
        <taxon>Viridiplantae</taxon>
        <taxon>Streptophyta</taxon>
        <taxon>Embryophyta</taxon>
        <taxon>Tracheophyta</taxon>
        <taxon>Spermatophyta</taxon>
        <taxon>Magnoliopsida</taxon>
        <taxon>Liliopsida</taxon>
        <taxon>Asparagales</taxon>
        <taxon>Orchidaceae</taxon>
        <taxon>Vanilloideae</taxon>
        <taxon>Vanilleae</taxon>
        <taxon>Vanilla</taxon>
    </lineage>
</organism>
<sequence length="94" mass="10517">MPEQMFGDSLRFRRATSIFLHLSSHVAEPLTGTSEVLPSPVLPLFPSSDIRICTSFAIISARPRPLPRAFPAARWRPDRIADRSSETREALSQV</sequence>
<name>A0A835UPQ8_VANPL</name>
<dbReference type="AlphaFoldDB" id="A0A835UPQ8"/>
<dbReference type="Proteomes" id="UP000639772">
    <property type="component" value="Unassembled WGS sequence"/>
</dbReference>
<comment type="caution">
    <text evidence="1">The sequence shown here is derived from an EMBL/GenBank/DDBJ whole genome shotgun (WGS) entry which is preliminary data.</text>
</comment>
<proteinExistence type="predicted"/>
<evidence type="ECO:0000313" key="2">
    <source>
        <dbReference type="Proteomes" id="UP000639772"/>
    </source>
</evidence>
<reference evidence="1 2" key="1">
    <citation type="journal article" date="2020" name="Nat. Food">
        <title>A phased Vanilla planifolia genome enables genetic improvement of flavour and production.</title>
        <authorList>
            <person name="Hasing T."/>
            <person name="Tang H."/>
            <person name="Brym M."/>
            <person name="Khazi F."/>
            <person name="Huang T."/>
            <person name="Chambers A.H."/>
        </authorList>
    </citation>
    <scope>NUCLEOTIDE SEQUENCE [LARGE SCALE GENOMIC DNA]</scope>
    <source>
        <tissue evidence="1">Leaf</tissue>
    </source>
</reference>